<dbReference type="SUPFAM" id="SSF53067">
    <property type="entry name" value="Actin-like ATPase domain"/>
    <property type="match status" value="1"/>
</dbReference>
<keyword evidence="2" id="KW-0808">Transferase</keyword>
<keyword evidence="4" id="KW-1185">Reference proteome</keyword>
<reference evidence="3 4" key="1">
    <citation type="journal article" date="2015" name="G3 (Bethesda)">
        <title>Insights into Ongoing Evolution of the Hexachlorocyclohexane Catabolic Pathway from Comparative Genomics of Ten Sphingomonadaceae Strains.</title>
        <authorList>
            <person name="Pearce S.L."/>
            <person name="Oakeshott J.G."/>
            <person name="Pandey G."/>
        </authorList>
    </citation>
    <scope>NUCLEOTIDE SEQUENCE [LARGE SCALE GENOMIC DNA]</scope>
    <source>
        <strain evidence="3 4">LL02</strain>
    </source>
</reference>
<dbReference type="RefSeq" id="WP_059151196.1">
    <property type="nucleotide sequence ID" value="NZ_KQ130453.1"/>
</dbReference>
<gene>
    <name evidence="2" type="primary">anmK</name>
    <name evidence="3" type="ORF">V474_15460</name>
</gene>
<proteinExistence type="inferred from homology"/>
<comment type="pathway">
    <text evidence="2">Cell wall biogenesis; peptidoglycan recycling.</text>
</comment>
<evidence type="ECO:0000256" key="2">
    <source>
        <dbReference type="HAMAP-Rule" id="MF_01270"/>
    </source>
</evidence>
<evidence type="ECO:0000313" key="4">
    <source>
        <dbReference type="Proteomes" id="UP000052268"/>
    </source>
</evidence>
<dbReference type="EC" id="2.7.1.170" evidence="2"/>
<comment type="function">
    <text evidence="2">Catalyzes the specific phosphorylation of 1,6-anhydro-N-acetylmuramic acid (anhMurNAc) with the simultaneous cleavage of the 1,6-anhydro ring, generating MurNAc-6-P. Is required for the utilization of anhMurNAc either imported from the medium or derived from its own cell wall murein, and thus plays a role in cell wall recycling.</text>
</comment>
<dbReference type="PANTHER" id="PTHR30605:SF0">
    <property type="entry name" value="ANHYDRO-N-ACETYLMURAMIC ACID KINASE"/>
    <property type="match status" value="1"/>
</dbReference>
<name>A0A0J7XYJ6_9SPHN</name>
<sequence>MLVMGYMSGTSLDGVDVALVETDGERIEAFGASAMMAFSPGECAAIERATADALAWNGYGDTPASFAAAAQVIEGAHIRAGRAVIAQAGRAPDLIGFHGQTLLHRPERQITVQIGDPQVIADALDVSVVAQMRQDDLMAGGQGAPLVPAYHAALAERLGLAGPVAFLNVGGVANLTWISADGELIAFDTGPGNGLIDQVVQARGAGRYDDGGRFAAAGTVDAGVLADLLSHPHFRGEGPKSLDRYDFPLEWAAARSLEDAAATLTAFTAAAVALTAQALPSPPKVWIVCGGGSHNPTLMEALRDLLGDCRTANNVGLRGDFIEAEAMAFLAARSLRGLPLTFPGTTGTPRPLTGGTIWHPAKIVEVV</sequence>
<keyword evidence="1 2" id="KW-0119">Carbohydrate metabolism</keyword>
<evidence type="ECO:0000313" key="3">
    <source>
        <dbReference type="EMBL" id="KMS56348.1"/>
    </source>
</evidence>
<accession>A0A0J7XYJ6</accession>
<dbReference type="NCBIfam" id="NF007141">
    <property type="entry name" value="PRK09585.1-5"/>
    <property type="match status" value="1"/>
</dbReference>
<comment type="similarity">
    <text evidence="2">Belongs to the anhydro-N-acetylmuramic acid kinase family.</text>
</comment>
<dbReference type="Proteomes" id="UP000052268">
    <property type="component" value="Unassembled WGS sequence"/>
</dbReference>
<dbReference type="GO" id="GO:0006040">
    <property type="term" value="P:amino sugar metabolic process"/>
    <property type="evidence" value="ECO:0007669"/>
    <property type="project" value="InterPro"/>
</dbReference>
<evidence type="ECO:0000256" key="1">
    <source>
        <dbReference type="ARBA" id="ARBA00023277"/>
    </source>
</evidence>
<dbReference type="UniPathway" id="UPA00343"/>
<comment type="caution">
    <text evidence="3">The sequence shown here is derived from an EMBL/GenBank/DDBJ whole genome shotgun (WGS) entry which is preliminary data.</text>
</comment>
<dbReference type="HAMAP" id="MF_01270">
    <property type="entry name" value="AnhMurNAc_kinase"/>
    <property type="match status" value="1"/>
</dbReference>
<dbReference type="GO" id="GO:0097175">
    <property type="term" value="P:1,6-anhydro-N-acetyl-beta-muramic acid catabolic process"/>
    <property type="evidence" value="ECO:0007669"/>
    <property type="project" value="UniProtKB-UniRule"/>
</dbReference>
<keyword evidence="2" id="KW-0067">ATP-binding</keyword>
<dbReference type="OrthoDB" id="9763949at2"/>
<dbReference type="GO" id="GO:0016301">
    <property type="term" value="F:kinase activity"/>
    <property type="evidence" value="ECO:0007669"/>
    <property type="project" value="UniProtKB-KW"/>
</dbReference>
<dbReference type="InterPro" id="IPR005338">
    <property type="entry name" value="Anhydro_N_Ac-Mur_kinase"/>
</dbReference>
<dbReference type="GO" id="GO:0005524">
    <property type="term" value="F:ATP binding"/>
    <property type="evidence" value="ECO:0007669"/>
    <property type="project" value="UniProtKB-UniRule"/>
</dbReference>
<dbReference type="UniPathway" id="UPA00544"/>
<dbReference type="EMBL" id="JACU01000004">
    <property type="protein sequence ID" value="KMS56348.1"/>
    <property type="molecule type" value="Genomic_DNA"/>
</dbReference>
<dbReference type="Gene3D" id="3.30.420.40">
    <property type="match status" value="2"/>
</dbReference>
<dbReference type="InterPro" id="IPR043129">
    <property type="entry name" value="ATPase_NBD"/>
</dbReference>
<dbReference type="Pfam" id="PF03702">
    <property type="entry name" value="AnmK"/>
    <property type="match status" value="1"/>
</dbReference>
<comment type="pathway">
    <text evidence="2">Amino-sugar metabolism; 1,6-anhydro-N-acetylmuramate degradation.</text>
</comment>
<dbReference type="GO" id="GO:0016773">
    <property type="term" value="F:phosphotransferase activity, alcohol group as acceptor"/>
    <property type="evidence" value="ECO:0007669"/>
    <property type="project" value="UniProtKB-UniRule"/>
</dbReference>
<keyword evidence="2 3" id="KW-0418">Kinase</keyword>
<protein>
    <recommendedName>
        <fullName evidence="2">Anhydro-N-acetylmuramic acid kinase</fullName>
        <ecNumber evidence="2">2.7.1.170</ecNumber>
    </recommendedName>
    <alternativeName>
        <fullName evidence="2">AnhMurNAc kinase</fullName>
    </alternativeName>
</protein>
<dbReference type="GO" id="GO:0009254">
    <property type="term" value="P:peptidoglycan turnover"/>
    <property type="evidence" value="ECO:0007669"/>
    <property type="project" value="UniProtKB-UniRule"/>
</dbReference>
<keyword evidence="2" id="KW-0547">Nucleotide-binding</keyword>
<organism evidence="3 4">
    <name type="scientific">Novosphingobium barchaimii LL02</name>
    <dbReference type="NCBI Taxonomy" id="1114963"/>
    <lineage>
        <taxon>Bacteria</taxon>
        <taxon>Pseudomonadati</taxon>
        <taxon>Pseudomonadota</taxon>
        <taxon>Alphaproteobacteria</taxon>
        <taxon>Sphingomonadales</taxon>
        <taxon>Sphingomonadaceae</taxon>
        <taxon>Novosphingobium</taxon>
    </lineage>
</organism>
<dbReference type="PANTHER" id="PTHR30605">
    <property type="entry name" value="ANHYDRO-N-ACETYLMURAMIC ACID KINASE"/>
    <property type="match status" value="1"/>
</dbReference>
<feature type="binding site" evidence="2">
    <location>
        <begin position="9"/>
        <end position="16"/>
    </location>
    <ligand>
        <name>ATP</name>
        <dbReference type="ChEBI" id="CHEBI:30616"/>
    </ligand>
</feature>
<comment type="catalytic activity">
    <reaction evidence="2">
        <text>1,6-anhydro-N-acetyl-beta-muramate + ATP + H2O = N-acetyl-D-muramate 6-phosphate + ADP + H(+)</text>
        <dbReference type="Rhea" id="RHEA:24952"/>
        <dbReference type="ChEBI" id="CHEBI:15377"/>
        <dbReference type="ChEBI" id="CHEBI:15378"/>
        <dbReference type="ChEBI" id="CHEBI:30616"/>
        <dbReference type="ChEBI" id="CHEBI:58690"/>
        <dbReference type="ChEBI" id="CHEBI:58722"/>
        <dbReference type="ChEBI" id="CHEBI:456216"/>
        <dbReference type="EC" id="2.7.1.170"/>
    </reaction>
</comment>
<dbReference type="PATRIC" id="fig|1114963.3.peg.1919"/>
<dbReference type="AlphaFoldDB" id="A0A0J7XYJ6"/>